<comment type="caution">
    <text evidence="3">The sequence shown here is derived from an EMBL/GenBank/DDBJ whole genome shotgun (WGS) entry which is preliminary data.</text>
</comment>
<dbReference type="Proteomes" id="UP000483035">
    <property type="component" value="Unassembled WGS sequence"/>
</dbReference>
<feature type="compositionally biased region" description="Polar residues" evidence="2">
    <location>
        <begin position="1"/>
        <end position="10"/>
    </location>
</feature>
<evidence type="ECO:0000313" key="4">
    <source>
        <dbReference type="Proteomes" id="UP000483035"/>
    </source>
</evidence>
<keyword evidence="1" id="KW-0175">Coiled coil</keyword>
<name>A0A6L9UIQ6_9HYPH</name>
<dbReference type="EMBL" id="WUEY01000024">
    <property type="protein sequence ID" value="NEI73986.1"/>
    <property type="molecule type" value="Genomic_DNA"/>
</dbReference>
<dbReference type="AlphaFoldDB" id="A0A6L9UIQ6"/>
<evidence type="ECO:0000256" key="1">
    <source>
        <dbReference type="SAM" id="Coils"/>
    </source>
</evidence>
<protein>
    <submittedName>
        <fullName evidence="3">SyrB-like regulator</fullName>
    </submittedName>
</protein>
<organism evidence="3 4">
    <name type="scientific">Rhizobium lusitanum</name>
    <dbReference type="NCBI Taxonomy" id="293958"/>
    <lineage>
        <taxon>Bacteria</taxon>
        <taxon>Pseudomonadati</taxon>
        <taxon>Pseudomonadota</taxon>
        <taxon>Alphaproteobacteria</taxon>
        <taxon>Hyphomicrobiales</taxon>
        <taxon>Rhizobiaceae</taxon>
        <taxon>Rhizobium/Agrobacterium group</taxon>
        <taxon>Rhizobium</taxon>
    </lineage>
</organism>
<reference evidence="3 4" key="1">
    <citation type="submission" date="2019-12" db="EMBL/GenBank/DDBJ databases">
        <title>Rhizobium genotypes associated with high levels of biological nitrogen fixation by grain legumes in a temperate-maritime cropping system.</title>
        <authorList>
            <person name="Maluk M."/>
            <person name="Francesc Ferrando Molina F."/>
            <person name="Lopez Del Egido L."/>
            <person name="Lafos M."/>
            <person name="Langarica-Fuentes A."/>
            <person name="Gebre Yohannes G."/>
            <person name="Young M.W."/>
            <person name="Martin P."/>
            <person name="Gantlett R."/>
            <person name="Kenicer G."/>
            <person name="Hawes C."/>
            <person name="Begg G.S."/>
            <person name="Quilliam R.S."/>
            <person name="Squire G.R."/>
            <person name="Poole P.S."/>
            <person name="Young P.W."/>
            <person name="Iannetta P.M."/>
            <person name="James E.K."/>
        </authorList>
    </citation>
    <scope>NUCLEOTIDE SEQUENCE [LARGE SCALE GENOMIC DNA]</scope>
    <source>
        <strain evidence="3 4">JHI1118</strain>
    </source>
</reference>
<evidence type="ECO:0000256" key="2">
    <source>
        <dbReference type="SAM" id="MobiDB-lite"/>
    </source>
</evidence>
<evidence type="ECO:0000313" key="3">
    <source>
        <dbReference type="EMBL" id="NEI73986.1"/>
    </source>
</evidence>
<sequence>MADETTTGNTADGVESETSAAIPAVKKTRAPRRTKAAMEAAATAPSAVKEKPAKAVRAKRGSKIAAAKTGTAVTAPEKTVTAKASPLKASVRENPASADILDGIADLIQLEEENKRLRKQLAEKLRAENADLRKRLGQA</sequence>
<feature type="coiled-coil region" evidence="1">
    <location>
        <begin position="100"/>
        <end position="130"/>
    </location>
</feature>
<feature type="compositionally biased region" description="Basic residues" evidence="2">
    <location>
        <begin position="26"/>
        <end position="35"/>
    </location>
</feature>
<accession>A0A6L9UIQ6</accession>
<feature type="compositionally biased region" description="Low complexity" evidence="2">
    <location>
        <begin position="37"/>
        <end position="47"/>
    </location>
</feature>
<proteinExistence type="predicted"/>
<gene>
    <name evidence="3" type="ORF">GR212_30975</name>
</gene>
<feature type="region of interest" description="Disordered" evidence="2">
    <location>
        <begin position="1"/>
        <end position="62"/>
    </location>
</feature>
<dbReference type="RefSeq" id="WP_163992808.1">
    <property type="nucleotide sequence ID" value="NZ_WUEY01000024.1"/>
</dbReference>